<dbReference type="Proteomes" id="UP000321839">
    <property type="component" value="Unassembled WGS sequence"/>
</dbReference>
<protein>
    <recommendedName>
        <fullName evidence="4">lysostaphin</fullName>
        <ecNumber evidence="4">3.4.24.75</ecNumber>
    </recommendedName>
</protein>
<dbReference type="InterPro" id="IPR050570">
    <property type="entry name" value="Cell_wall_metabolism_enzyme"/>
</dbReference>
<proteinExistence type="inferred from homology"/>
<comment type="similarity">
    <text evidence="3">Belongs to the peptidase M23B family.</text>
</comment>
<sequence length="121" mass="13899">MKHPEGNYIIIKHTDKEFSMIAHLKPNSFEVSVGEQIRRGQLIARVGNSGNTMEPHVHFQIMNQSNPQFAKTYKCKLLDNVLPEKGDMVSYSGDSIILENQFDLARRCKQLSSNIRHIFKI</sequence>
<comment type="cofactor">
    <cofactor evidence="2">
        <name>Zn(2+)</name>
        <dbReference type="ChEBI" id="CHEBI:29105"/>
    </cofactor>
</comment>
<dbReference type="InterPro" id="IPR016047">
    <property type="entry name" value="M23ase_b-sheet_dom"/>
</dbReference>
<evidence type="ECO:0000256" key="2">
    <source>
        <dbReference type="ARBA" id="ARBA00001947"/>
    </source>
</evidence>
<evidence type="ECO:0000256" key="4">
    <source>
        <dbReference type="ARBA" id="ARBA00012322"/>
    </source>
</evidence>
<name>A0AB34AGK9_STAUR</name>
<comment type="caution">
    <text evidence="7">The sequence shown here is derived from an EMBL/GenBank/DDBJ whole genome shotgun (WGS) entry which is preliminary data.</text>
</comment>
<gene>
    <name evidence="7" type="ORF">SCO02_06400</name>
</gene>
<evidence type="ECO:0000256" key="1">
    <source>
        <dbReference type="ARBA" id="ARBA00001667"/>
    </source>
</evidence>
<dbReference type="PANTHER" id="PTHR21666">
    <property type="entry name" value="PEPTIDASE-RELATED"/>
    <property type="match status" value="1"/>
</dbReference>
<dbReference type="Pfam" id="PF01551">
    <property type="entry name" value="Peptidase_M23"/>
    <property type="match status" value="1"/>
</dbReference>
<dbReference type="SUPFAM" id="SSF51261">
    <property type="entry name" value="Duplicated hybrid motif"/>
    <property type="match status" value="1"/>
</dbReference>
<comment type="catalytic activity">
    <reaction evidence="1">
        <text>Hydrolysis of the -Gly-|-Gly- bond in the pentaglycine inter-peptide link joining staphylococcal cell wall peptidoglycans.</text>
        <dbReference type="EC" id="3.4.24.75"/>
    </reaction>
</comment>
<keyword evidence="5" id="KW-0378">Hydrolase</keyword>
<accession>A0AB34AGK9</accession>
<reference evidence="7 8" key="1">
    <citation type="submission" date="2019-07" db="EMBL/GenBank/DDBJ databases">
        <title>Whole genome shotgun sequence of Staphylococcus cohnii subsp. urealyticus NBRC 109766.</title>
        <authorList>
            <person name="Hosoyama A."/>
            <person name="Uohara A."/>
            <person name="Ohji S."/>
            <person name="Ichikawa N."/>
        </authorList>
    </citation>
    <scope>NUCLEOTIDE SEQUENCE [LARGE SCALE GENOMIC DNA]</scope>
    <source>
        <strain evidence="7 8">NBRC 109766</strain>
    </source>
</reference>
<evidence type="ECO:0000259" key="6">
    <source>
        <dbReference type="Pfam" id="PF01551"/>
    </source>
</evidence>
<evidence type="ECO:0000256" key="5">
    <source>
        <dbReference type="ARBA" id="ARBA00023049"/>
    </source>
</evidence>
<dbReference type="GO" id="GO:0004222">
    <property type="term" value="F:metalloendopeptidase activity"/>
    <property type="evidence" value="ECO:0007669"/>
    <property type="project" value="TreeGrafter"/>
</dbReference>
<dbReference type="InterPro" id="IPR011055">
    <property type="entry name" value="Dup_hybrid_motif"/>
</dbReference>
<keyword evidence="5" id="KW-0645">Protease</keyword>
<feature type="domain" description="M23ase beta-sheet core" evidence="6">
    <location>
        <begin position="6"/>
        <end position="67"/>
    </location>
</feature>
<dbReference type="PANTHER" id="PTHR21666:SF270">
    <property type="entry name" value="MUREIN HYDROLASE ACTIVATOR ENVC"/>
    <property type="match status" value="1"/>
</dbReference>
<keyword evidence="5" id="KW-0482">Metalloprotease</keyword>
<evidence type="ECO:0000313" key="7">
    <source>
        <dbReference type="EMBL" id="GEQ02199.1"/>
    </source>
</evidence>
<dbReference type="EMBL" id="BKAW01000005">
    <property type="protein sequence ID" value="GEQ02199.1"/>
    <property type="molecule type" value="Genomic_DNA"/>
</dbReference>
<dbReference type="CDD" id="cd12797">
    <property type="entry name" value="M23_peptidase"/>
    <property type="match status" value="1"/>
</dbReference>
<dbReference type="Gene3D" id="2.70.70.10">
    <property type="entry name" value="Glucose Permease (Domain IIA)"/>
    <property type="match status" value="1"/>
</dbReference>
<evidence type="ECO:0000313" key="8">
    <source>
        <dbReference type="Proteomes" id="UP000321839"/>
    </source>
</evidence>
<dbReference type="GO" id="GO:0006508">
    <property type="term" value="P:proteolysis"/>
    <property type="evidence" value="ECO:0007669"/>
    <property type="project" value="UniProtKB-KW"/>
</dbReference>
<keyword evidence="8" id="KW-1185">Reference proteome</keyword>
<organism evidence="7 8">
    <name type="scientific">Staphylococcus ureilyticus</name>
    <name type="common">Staphylococcus cohnii subsp. urealyticus</name>
    <dbReference type="NCBI Taxonomy" id="94138"/>
    <lineage>
        <taxon>Bacteria</taxon>
        <taxon>Bacillati</taxon>
        <taxon>Bacillota</taxon>
        <taxon>Bacilli</taxon>
        <taxon>Bacillales</taxon>
        <taxon>Staphylococcaceae</taxon>
        <taxon>Staphylococcus</taxon>
        <taxon>Staphylococcus cohnii species complex</taxon>
    </lineage>
</organism>
<evidence type="ECO:0000256" key="3">
    <source>
        <dbReference type="ARBA" id="ARBA00006646"/>
    </source>
</evidence>
<dbReference type="AlphaFoldDB" id="A0AB34AGK9"/>
<dbReference type="EC" id="3.4.24.75" evidence="4"/>